<dbReference type="PROSITE" id="PS00139">
    <property type="entry name" value="THIOL_PROTEASE_CYS"/>
    <property type="match status" value="1"/>
</dbReference>
<dbReference type="SMART" id="SM00645">
    <property type="entry name" value="Pept_C1"/>
    <property type="match status" value="1"/>
</dbReference>
<feature type="domain" description="Peptidase C1A papain C-terminal" evidence="8">
    <location>
        <begin position="101"/>
        <end position="230"/>
    </location>
</feature>
<accession>A0A1Y3BI32</accession>
<dbReference type="InterPro" id="IPR000668">
    <property type="entry name" value="Peptidase_C1A_C"/>
</dbReference>
<keyword evidence="5" id="KW-0788">Thiol protease</keyword>
<dbReference type="InterPro" id="IPR038765">
    <property type="entry name" value="Papain-like_cys_pep_sf"/>
</dbReference>
<keyword evidence="6" id="KW-1015">Disulfide bond</keyword>
<dbReference type="InterPro" id="IPR013128">
    <property type="entry name" value="Peptidase_C1A"/>
</dbReference>
<dbReference type="SUPFAM" id="SSF54001">
    <property type="entry name" value="Cysteine proteinases"/>
    <property type="match status" value="1"/>
</dbReference>
<dbReference type="GO" id="GO:0006508">
    <property type="term" value="P:proteolysis"/>
    <property type="evidence" value="ECO:0007669"/>
    <property type="project" value="UniProtKB-KW"/>
</dbReference>
<proteinExistence type="inferred from homology"/>
<feature type="signal peptide" evidence="7">
    <location>
        <begin position="1"/>
        <end position="22"/>
    </location>
</feature>
<evidence type="ECO:0000256" key="2">
    <source>
        <dbReference type="ARBA" id="ARBA00022670"/>
    </source>
</evidence>
<evidence type="ECO:0000313" key="9">
    <source>
        <dbReference type="EMBL" id="OTF79246.1"/>
    </source>
</evidence>
<comment type="similarity">
    <text evidence="1">Belongs to the peptidase C1 family.</text>
</comment>
<dbReference type="Pfam" id="PF00112">
    <property type="entry name" value="Peptidase_C1"/>
    <property type="match status" value="1"/>
</dbReference>
<comment type="caution">
    <text evidence="9">The sequence shown here is derived from an EMBL/GenBank/DDBJ whole genome shotgun (WGS) entry which is preliminary data.</text>
</comment>
<protein>
    <recommendedName>
        <fullName evidence="8">Peptidase C1A papain C-terminal domain-containing protein</fullName>
    </recommendedName>
</protein>
<evidence type="ECO:0000256" key="4">
    <source>
        <dbReference type="ARBA" id="ARBA00022801"/>
    </source>
</evidence>
<evidence type="ECO:0000256" key="6">
    <source>
        <dbReference type="ARBA" id="ARBA00023157"/>
    </source>
</evidence>
<dbReference type="AlphaFoldDB" id="A0A1Y3BI32"/>
<evidence type="ECO:0000313" key="10">
    <source>
        <dbReference type="Proteomes" id="UP000194236"/>
    </source>
</evidence>
<keyword evidence="4" id="KW-0378">Hydrolase</keyword>
<name>A0A1Y3BI32_EURMA</name>
<dbReference type="OrthoDB" id="640249at2759"/>
<dbReference type="Gene3D" id="3.90.70.10">
    <property type="entry name" value="Cysteine proteinases"/>
    <property type="match status" value="1"/>
</dbReference>
<sequence length="230" mass="26276">MHHQRFIIILLQLWSIINYCQSKKLILQFDDRNHIPDELDFLSDDYIDYINEQLDTSWNARRNFHQNVSRIFIQGLMGTLPTPEHLKLPKLQHYITDEEQLPLEFDSRKKWPKCKTISEIRDQGPCGSCWAFGAAEAMSDRVCIGSQGRINVELSPEDLVSCCRNCGAGCNGGFPAAAWSYFVQNGLVSGGLYGNHHTCQPYAFAPCEHHTKGKRPPCDEIQPTPRCQHK</sequence>
<dbReference type="PANTHER" id="PTHR12411">
    <property type="entry name" value="CYSTEINE PROTEASE FAMILY C1-RELATED"/>
    <property type="match status" value="1"/>
</dbReference>
<keyword evidence="10" id="KW-1185">Reference proteome</keyword>
<evidence type="ECO:0000256" key="1">
    <source>
        <dbReference type="ARBA" id="ARBA00008455"/>
    </source>
</evidence>
<dbReference type="InterPro" id="IPR012599">
    <property type="entry name" value="Propeptide_C1A"/>
</dbReference>
<evidence type="ECO:0000256" key="3">
    <source>
        <dbReference type="ARBA" id="ARBA00022729"/>
    </source>
</evidence>
<keyword evidence="2" id="KW-0645">Protease</keyword>
<feature type="non-terminal residue" evidence="9">
    <location>
        <position position="230"/>
    </location>
</feature>
<dbReference type="GO" id="GO:0004197">
    <property type="term" value="F:cysteine-type endopeptidase activity"/>
    <property type="evidence" value="ECO:0007669"/>
    <property type="project" value="InterPro"/>
</dbReference>
<evidence type="ECO:0000256" key="7">
    <source>
        <dbReference type="SAM" id="SignalP"/>
    </source>
</evidence>
<gene>
    <name evidence="9" type="ORF">BLA29_002095</name>
</gene>
<dbReference type="Pfam" id="PF08127">
    <property type="entry name" value="Propeptide_C1"/>
    <property type="match status" value="1"/>
</dbReference>
<feature type="chain" id="PRO_5018713088" description="Peptidase C1A papain C-terminal domain-containing protein" evidence="7">
    <location>
        <begin position="23"/>
        <end position="230"/>
    </location>
</feature>
<dbReference type="InterPro" id="IPR000169">
    <property type="entry name" value="Pept_cys_AS"/>
</dbReference>
<organism evidence="9 10">
    <name type="scientific">Euroglyphus maynei</name>
    <name type="common">Mayne's house dust mite</name>
    <dbReference type="NCBI Taxonomy" id="6958"/>
    <lineage>
        <taxon>Eukaryota</taxon>
        <taxon>Metazoa</taxon>
        <taxon>Ecdysozoa</taxon>
        <taxon>Arthropoda</taxon>
        <taxon>Chelicerata</taxon>
        <taxon>Arachnida</taxon>
        <taxon>Acari</taxon>
        <taxon>Acariformes</taxon>
        <taxon>Sarcoptiformes</taxon>
        <taxon>Astigmata</taxon>
        <taxon>Psoroptidia</taxon>
        <taxon>Analgoidea</taxon>
        <taxon>Pyroglyphidae</taxon>
        <taxon>Pyroglyphinae</taxon>
        <taxon>Euroglyphus</taxon>
    </lineage>
</organism>
<dbReference type="Proteomes" id="UP000194236">
    <property type="component" value="Unassembled WGS sequence"/>
</dbReference>
<dbReference type="EMBL" id="MUJZ01024066">
    <property type="protein sequence ID" value="OTF79246.1"/>
    <property type="molecule type" value="Genomic_DNA"/>
</dbReference>
<reference evidence="9 10" key="1">
    <citation type="submission" date="2017-03" db="EMBL/GenBank/DDBJ databases">
        <title>Genome Survey of Euroglyphus maynei.</title>
        <authorList>
            <person name="Arlian L.G."/>
            <person name="Morgan M.S."/>
            <person name="Rider S.D."/>
        </authorList>
    </citation>
    <scope>NUCLEOTIDE SEQUENCE [LARGE SCALE GENOMIC DNA]</scope>
    <source>
        <strain evidence="9">Arlian Lab</strain>
        <tissue evidence="9">Whole body</tissue>
    </source>
</reference>
<evidence type="ECO:0000259" key="8">
    <source>
        <dbReference type="SMART" id="SM00645"/>
    </source>
</evidence>
<evidence type="ECO:0000256" key="5">
    <source>
        <dbReference type="ARBA" id="ARBA00022807"/>
    </source>
</evidence>
<keyword evidence="3 7" id="KW-0732">Signal</keyword>